<dbReference type="AlphaFoldDB" id="A0AA37S891"/>
<dbReference type="Pfam" id="PF08240">
    <property type="entry name" value="ADH_N"/>
    <property type="match status" value="1"/>
</dbReference>
<dbReference type="Gene3D" id="3.40.50.720">
    <property type="entry name" value="NAD(P)-binding Rossmann-like Domain"/>
    <property type="match status" value="1"/>
</dbReference>
<reference evidence="3" key="1">
    <citation type="journal article" date="2014" name="Int. J. Syst. Evol. Microbiol.">
        <title>Complete genome sequence of Corynebacterium casei LMG S-19264T (=DSM 44701T), isolated from a smear-ripened cheese.</title>
        <authorList>
            <consortium name="US DOE Joint Genome Institute (JGI-PGF)"/>
            <person name="Walter F."/>
            <person name="Albersmeier A."/>
            <person name="Kalinowski J."/>
            <person name="Ruckert C."/>
        </authorList>
    </citation>
    <scope>NUCLEOTIDE SEQUENCE</scope>
    <source>
        <strain evidence="3">NBRC 110071</strain>
    </source>
</reference>
<dbReference type="Gene3D" id="3.90.180.10">
    <property type="entry name" value="Medium-chain alcohol dehydrogenases, catalytic domain"/>
    <property type="match status" value="1"/>
</dbReference>
<dbReference type="InterPro" id="IPR020843">
    <property type="entry name" value="ER"/>
</dbReference>
<keyword evidence="1" id="KW-0560">Oxidoreductase</keyword>
<gene>
    <name evidence="3" type="primary">adhP</name>
    <name evidence="3" type="ORF">GCM10007876_06440</name>
</gene>
<dbReference type="SMART" id="SM00829">
    <property type="entry name" value="PKS_ER"/>
    <property type="match status" value="1"/>
</dbReference>
<dbReference type="SUPFAM" id="SSF51735">
    <property type="entry name" value="NAD(P)-binding Rossmann-fold domains"/>
    <property type="match status" value="1"/>
</dbReference>
<reference evidence="3" key="2">
    <citation type="submission" date="2023-01" db="EMBL/GenBank/DDBJ databases">
        <title>Draft genome sequence of Litoribrevibacter albus strain NBRC 110071.</title>
        <authorList>
            <person name="Sun Q."/>
            <person name="Mori K."/>
        </authorList>
    </citation>
    <scope>NUCLEOTIDE SEQUENCE</scope>
    <source>
        <strain evidence="3">NBRC 110071</strain>
    </source>
</reference>
<dbReference type="InterPro" id="IPR013149">
    <property type="entry name" value="ADH-like_C"/>
</dbReference>
<evidence type="ECO:0000313" key="3">
    <source>
        <dbReference type="EMBL" id="GLQ30166.1"/>
    </source>
</evidence>
<dbReference type="SUPFAM" id="SSF50129">
    <property type="entry name" value="GroES-like"/>
    <property type="match status" value="1"/>
</dbReference>
<sequence length="339" mass="37864">MTQQRRIWKTPRAGNIERLTLQTEDMPALASDHIRVSVKSVGLNFADIFAITGLYSATPKGAFIPGLEYAGIVEKVGEEVTDFSVGDRVMGVTRFGGYVDTIDVDVDQLQPLPEDWSFDQGAAYLVQTLTAWYALKELGNLKPQQEVLIQSAGGGVGLQAMKLCEALDACPIGFVSSQNKVEFLKSMGFEHSFVREENFHRQLRNLDLHPDLILDAIGGDIQTASYKAMKPMGRLVVFGAAEFTPGKKRPNYLKAAKQYLLRPRYDVMDMISENKSVMAFNLIWLWDQMPLMRALVKDMMAVEISPPHVGHQFPFEKPHEAIECLRSGKTLGKVVLQIQ</sequence>
<dbReference type="InterPro" id="IPR011032">
    <property type="entry name" value="GroES-like_sf"/>
</dbReference>
<proteinExistence type="predicted"/>
<feature type="domain" description="Enoyl reductase (ER)" evidence="2">
    <location>
        <begin position="14"/>
        <end position="336"/>
    </location>
</feature>
<comment type="caution">
    <text evidence="3">The sequence shown here is derived from an EMBL/GenBank/DDBJ whole genome shotgun (WGS) entry which is preliminary data.</text>
</comment>
<dbReference type="PANTHER" id="PTHR44054:SF1">
    <property type="entry name" value="SYNAPTIC VESICLE MEMBRANE PROTEIN VAT-1 HOMOLOG"/>
    <property type="match status" value="1"/>
</dbReference>
<organism evidence="3 4">
    <name type="scientific">Litoribrevibacter albus</name>
    <dbReference type="NCBI Taxonomy" id="1473156"/>
    <lineage>
        <taxon>Bacteria</taxon>
        <taxon>Pseudomonadati</taxon>
        <taxon>Pseudomonadota</taxon>
        <taxon>Gammaproteobacteria</taxon>
        <taxon>Oceanospirillales</taxon>
        <taxon>Oceanospirillaceae</taxon>
        <taxon>Litoribrevibacter</taxon>
    </lineage>
</organism>
<dbReference type="Pfam" id="PF00107">
    <property type="entry name" value="ADH_zinc_N"/>
    <property type="match status" value="1"/>
</dbReference>
<dbReference type="CDD" id="cd08275">
    <property type="entry name" value="MDR3"/>
    <property type="match status" value="1"/>
</dbReference>
<dbReference type="InterPro" id="IPR013154">
    <property type="entry name" value="ADH-like_N"/>
</dbReference>
<name>A0AA37S891_9GAMM</name>
<protein>
    <submittedName>
        <fullName evidence="3">Alcohol dehydrogenase</fullName>
    </submittedName>
</protein>
<dbReference type="RefSeq" id="WP_284378715.1">
    <property type="nucleotide sequence ID" value="NZ_BSNM01000003.1"/>
</dbReference>
<evidence type="ECO:0000259" key="2">
    <source>
        <dbReference type="SMART" id="SM00829"/>
    </source>
</evidence>
<keyword evidence="4" id="KW-1185">Reference proteome</keyword>
<dbReference type="PANTHER" id="PTHR44054">
    <property type="entry name" value="SYNAPTIC VESICLE MEMBRANE PROTEIN VAT-1 HOMOLOG-LIKE"/>
    <property type="match status" value="1"/>
</dbReference>
<accession>A0AA37S891</accession>
<dbReference type="GO" id="GO:0016491">
    <property type="term" value="F:oxidoreductase activity"/>
    <property type="evidence" value="ECO:0007669"/>
    <property type="project" value="UniProtKB-KW"/>
</dbReference>
<dbReference type="EMBL" id="BSNM01000003">
    <property type="protein sequence ID" value="GLQ30166.1"/>
    <property type="molecule type" value="Genomic_DNA"/>
</dbReference>
<dbReference type="InterPro" id="IPR052100">
    <property type="entry name" value="SV-ATPase_mito-regulator"/>
</dbReference>
<dbReference type="Proteomes" id="UP001161389">
    <property type="component" value="Unassembled WGS sequence"/>
</dbReference>
<dbReference type="InterPro" id="IPR036291">
    <property type="entry name" value="NAD(P)-bd_dom_sf"/>
</dbReference>
<evidence type="ECO:0000256" key="1">
    <source>
        <dbReference type="ARBA" id="ARBA00023002"/>
    </source>
</evidence>
<evidence type="ECO:0000313" key="4">
    <source>
        <dbReference type="Proteomes" id="UP001161389"/>
    </source>
</evidence>